<dbReference type="Proteomes" id="UP000238350">
    <property type="component" value="Unassembled WGS sequence"/>
</dbReference>
<evidence type="ECO:0000313" key="3">
    <source>
        <dbReference type="Proteomes" id="UP000238350"/>
    </source>
</evidence>
<gene>
    <name evidence="2" type="ORF">B9G98_04434</name>
</gene>
<dbReference type="Pfam" id="PF08315">
    <property type="entry name" value="cwf18"/>
    <property type="match status" value="1"/>
</dbReference>
<comment type="caution">
    <text evidence="2">The sequence shown here is derived from an EMBL/GenBank/DDBJ whole genome shotgun (WGS) entry which is preliminary data.</text>
</comment>
<feature type="compositionally biased region" description="Acidic residues" evidence="1">
    <location>
        <begin position="25"/>
        <end position="62"/>
    </location>
</feature>
<accession>A0A2T0FP98</accession>
<sequence>MKEAQIKWIELVEAYDEAANSRDPDDVEVPAENEGDVSEVDDNAEEVEEAEDTRDEIEDLEQENATREHIPKHCGDLYRSLKPTLAVLDAKTKNAIHKIVVERLGE</sequence>
<dbReference type="GeneID" id="36518182"/>
<evidence type="ECO:0000313" key="2">
    <source>
        <dbReference type="EMBL" id="PRT56814.1"/>
    </source>
</evidence>
<reference evidence="2 3" key="1">
    <citation type="submission" date="2017-04" db="EMBL/GenBank/DDBJ databases">
        <title>Genome sequencing of [Candida] sorbophila.</title>
        <authorList>
            <person name="Ahn J.O."/>
        </authorList>
    </citation>
    <scope>NUCLEOTIDE SEQUENCE [LARGE SCALE GENOMIC DNA]</scope>
    <source>
        <strain evidence="2 3">DS02</strain>
    </source>
</reference>
<proteinExistence type="predicted"/>
<dbReference type="AlphaFoldDB" id="A0A2T0FP98"/>
<dbReference type="EMBL" id="NDIQ01000022">
    <property type="protein sequence ID" value="PRT56814.1"/>
    <property type="molecule type" value="Genomic_DNA"/>
</dbReference>
<keyword evidence="3" id="KW-1185">Reference proteome</keyword>
<dbReference type="InterPro" id="IPR013169">
    <property type="entry name" value="mRNA_splic_Cwf18-like"/>
</dbReference>
<dbReference type="RefSeq" id="XP_024666759.1">
    <property type="nucleotide sequence ID" value="XM_024810991.1"/>
</dbReference>
<protein>
    <submittedName>
        <fullName evidence="2">Uncharacterized protein</fullName>
    </submittedName>
</protein>
<organism evidence="2 3">
    <name type="scientific">Wickerhamiella sorbophila</name>
    <dbReference type="NCBI Taxonomy" id="45607"/>
    <lineage>
        <taxon>Eukaryota</taxon>
        <taxon>Fungi</taxon>
        <taxon>Dikarya</taxon>
        <taxon>Ascomycota</taxon>
        <taxon>Saccharomycotina</taxon>
        <taxon>Dipodascomycetes</taxon>
        <taxon>Dipodascales</taxon>
        <taxon>Trichomonascaceae</taxon>
        <taxon>Wickerhamiella</taxon>
    </lineage>
</organism>
<name>A0A2T0FP98_9ASCO</name>
<evidence type="ECO:0000256" key="1">
    <source>
        <dbReference type="SAM" id="MobiDB-lite"/>
    </source>
</evidence>
<feature type="region of interest" description="Disordered" evidence="1">
    <location>
        <begin position="17"/>
        <end position="68"/>
    </location>
</feature>